<dbReference type="InterPro" id="IPR003661">
    <property type="entry name" value="HisK_dim/P_dom"/>
</dbReference>
<evidence type="ECO:0000256" key="1">
    <source>
        <dbReference type="ARBA" id="ARBA00000085"/>
    </source>
</evidence>
<dbReference type="Pfam" id="PF08448">
    <property type="entry name" value="PAS_4"/>
    <property type="match status" value="1"/>
</dbReference>
<dbReference type="AlphaFoldDB" id="I2GNK0"/>
<dbReference type="EC" id="2.7.13.3" evidence="2"/>
<keyword evidence="4 7" id="KW-0808">Transferase</keyword>
<dbReference type="PANTHER" id="PTHR43304:SF1">
    <property type="entry name" value="PAC DOMAIN-CONTAINING PROTEIN"/>
    <property type="match status" value="1"/>
</dbReference>
<sequence>MGFHKMGNFVQRYVRMLTHQPTTLLFTQLLDLLPDGVVCYDAIRDQAGSIVDFRLTYFNEQFRTIAPPPYQLEVGVRMMADNPGQVDILAPIVSQYALVVDRDEVADYAFYDPNLDAYLALRVKKLGDGVLVTIRNVTEQQEQARLLNQLLDTSPTCIVSYKAQRDQYGQIVDFRLISLNQKALDTAKLDQTQVQTSTLLQLYPDQWTLFEQLTKVVQMGQAINVDVLIPSFGGWHNVSIAPSGPDEAVAVFVDITEKKAAALEAERRKNELDKVLNSSITGMLMCQAVTDETGGIVDFQVVFYNQSALAITGYTAEQVMSLRLSELDPAGATGGMYEGYLHVLSTGEPLRVEYFFEPNQRWLEVSVVRFTDEQVIVSFLDISILKETQLREQAQALRFSTILDGSPEGVITFESMYDDLGNLINLRYVQCNRAAHQLAQLPNDVIGRTLLDVYSGDESQRLLVIASQVMTSGESTTVDVHYAVGGFDKWYSLSVARLDDGVVCTFLDITQSRQASHLIEAKNRQLDSILNTSLNGTIVFQAIRDEQGDIVDFWFELFNQTAREDIMARTGKDIAGSTLLTIYPDSRQTGVFDEYSQVINTGQPLRLERHLPDYNTWYAVSITKLDDGCVVTFTDISQSKQAALVIKEAAAKLQGIIDMSQTGIFLFSPVRDESGRVVDFRFKTANRTLADYVGQKSDILQGDLGSRWFPAYKTNGLFDRYLRTYETGESIRFDFYYKADGIDSWLDIAATRLGDDVLVTFADFTPLKRLQQQLELSVQELKRSNANLEQFAYVASHDLQEPLRKVITFGDVLQSQYAGQLSESGADIVRRMQSAAQRMQTLIRDLLAYSRVANKRDTFREVNLNQVISEVVSDLDTTIHSKKAVLQVGSLPTIQGDELQLRQLFQNLLSNALKFSKPDVQPLITISSRLVAAQEIDQLTVATSQKFAEITVADNGIGFEQAYAERIFQLFQRLHTRSNYSGTGIGLSIVEKVVENHRGIIRAEGRLGQGASFVILFPTENG</sequence>
<feature type="domain" description="Histidine kinase" evidence="6">
    <location>
        <begin position="794"/>
        <end position="1021"/>
    </location>
</feature>
<dbReference type="InterPro" id="IPR052162">
    <property type="entry name" value="Sensor_kinase/Photoreceptor"/>
</dbReference>
<dbReference type="SMART" id="SM00091">
    <property type="entry name" value="PAS"/>
    <property type="match status" value="3"/>
</dbReference>
<dbReference type="SUPFAM" id="SSF47384">
    <property type="entry name" value="Homodimeric domain of signal transducing histidine kinase"/>
    <property type="match status" value="1"/>
</dbReference>
<gene>
    <name evidence="7" type="ORF">BN8_04737</name>
</gene>
<dbReference type="InterPro" id="IPR004358">
    <property type="entry name" value="Sig_transdc_His_kin-like_C"/>
</dbReference>
<dbReference type="Pfam" id="PF13426">
    <property type="entry name" value="PAS_9"/>
    <property type="match status" value="1"/>
</dbReference>
<dbReference type="Gene3D" id="3.30.450.20">
    <property type="entry name" value="PAS domain"/>
    <property type="match status" value="5"/>
</dbReference>
<evidence type="ECO:0000256" key="2">
    <source>
        <dbReference type="ARBA" id="ARBA00012438"/>
    </source>
</evidence>
<dbReference type="EMBL" id="CAIT01000009">
    <property type="protein sequence ID" value="CCH55478.1"/>
    <property type="molecule type" value="Genomic_DNA"/>
</dbReference>
<dbReference type="InterPro" id="IPR036890">
    <property type="entry name" value="HATPase_C_sf"/>
</dbReference>
<dbReference type="SUPFAM" id="SSF55874">
    <property type="entry name" value="ATPase domain of HSP90 chaperone/DNA topoisomerase II/histidine kinase"/>
    <property type="match status" value="1"/>
</dbReference>
<dbReference type="InterPro" id="IPR000014">
    <property type="entry name" value="PAS"/>
</dbReference>
<name>I2GNK0_9BACT</name>
<dbReference type="Pfam" id="PF00512">
    <property type="entry name" value="HisKA"/>
    <property type="match status" value="1"/>
</dbReference>
<dbReference type="Proteomes" id="UP000009309">
    <property type="component" value="Unassembled WGS sequence"/>
</dbReference>
<dbReference type="STRING" id="1185876.BN8_04737"/>
<evidence type="ECO:0000256" key="3">
    <source>
        <dbReference type="ARBA" id="ARBA00022553"/>
    </source>
</evidence>
<dbReference type="Gene3D" id="3.30.565.10">
    <property type="entry name" value="Histidine kinase-like ATPase, C-terminal domain"/>
    <property type="match status" value="1"/>
</dbReference>
<dbReference type="SMART" id="SM00387">
    <property type="entry name" value="HATPase_c"/>
    <property type="match status" value="1"/>
</dbReference>
<evidence type="ECO:0000313" key="7">
    <source>
        <dbReference type="EMBL" id="CCH55478.1"/>
    </source>
</evidence>
<organism evidence="7 8">
    <name type="scientific">Fibrisoma limi BUZ 3</name>
    <dbReference type="NCBI Taxonomy" id="1185876"/>
    <lineage>
        <taxon>Bacteria</taxon>
        <taxon>Pseudomonadati</taxon>
        <taxon>Bacteroidota</taxon>
        <taxon>Cytophagia</taxon>
        <taxon>Cytophagales</taxon>
        <taxon>Spirosomataceae</taxon>
        <taxon>Fibrisoma</taxon>
    </lineage>
</organism>
<dbReference type="InterPro" id="IPR003594">
    <property type="entry name" value="HATPase_dom"/>
</dbReference>
<dbReference type="InterPro" id="IPR013656">
    <property type="entry name" value="PAS_4"/>
</dbReference>
<keyword evidence="5" id="KW-0418">Kinase</keyword>
<comment type="caution">
    <text evidence="7">The sequence shown here is derived from an EMBL/GenBank/DDBJ whole genome shotgun (WGS) entry which is preliminary data.</text>
</comment>
<dbReference type="PANTHER" id="PTHR43304">
    <property type="entry name" value="PHYTOCHROME-LIKE PROTEIN CPH1"/>
    <property type="match status" value="1"/>
</dbReference>
<dbReference type="InterPro" id="IPR035965">
    <property type="entry name" value="PAS-like_dom_sf"/>
</dbReference>
<protein>
    <recommendedName>
        <fullName evidence="2">histidine kinase</fullName>
        <ecNumber evidence="2">2.7.13.3</ecNumber>
    </recommendedName>
</protein>
<dbReference type="SMART" id="SM00388">
    <property type="entry name" value="HisKA"/>
    <property type="match status" value="1"/>
</dbReference>
<dbReference type="CDD" id="cd00130">
    <property type="entry name" value="PAS"/>
    <property type="match status" value="1"/>
</dbReference>
<evidence type="ECO:0000256" key="5">
    <source>
        <dbReference type="ARBA" id="ARBA00022777"/>
    </source>
</evidence>
<dbReference type="GO" id="GO:0000155">
    <property type="term" value="F:phosphorelay sensor kinase activity"/>
    <property type="evidence" value="ECO:0007669"/>
    <property type="project" value="InterPro"/>
</dbReference>
<keyword evidence="8" id="KW-1185">Reference proteome</keyword>
<dbReference type="InterPro" id="IPR036097">
    <property type="entry name" value="HisK_dim/P_sf"/>
</dbReference>
<dbReference type="FunFam" id="3.30.565.10:FF:000006">
    <property type="entry name" value="Sensor histidine kinase WalK"/>
    <property type="match status" value="1"/>
</dbReference>
<evidence type="ECO:0000259" key="6">
    <source>
        <dbReference type="PROSITE" id="PS50109"/>
    </source>
</evidence>
<dbReference type="eggNOG" id="COG4251">
    <property type="taxonomic scope" value="Bacteria"/>
</dbReference>
<reference evidence="7 8" key="1">
    <citation type="journal article" date="2012" name="J. Bacteriol.">
        <title>Genome Sequence of the Filamentous Bacterium Fibrisoma limi BUZ 3T.</title>
        <authorList>
            <person name="Filippini M."/>
            <person name="Qi W."/>
            <person name="Jaenicke S."/>
            <person name="Goesmann A."/>
            <person name="Smits T.H."/>
            <person name="Bagheri H.C."/>
        </authorList>
    </citation>
    <scope>NUCLEOTIDE SEQUENCE [LARGE SCALE GENOMIC DNA]</scope>
    <source>
        <strain evidence="8">BUZ 3T</strain>
    </source>
</reference>
<evidence type="ECO:0000256" key="4">
    <source>
        <dbReference type="ARBA" id="ARBA00022679"/>
    </source>
</evidence>
<dbReference type="PRINTS" id="PR00344">
    <property type="entry name" value="BCTRLSENSOR"/>
</dbReference>
<comment type="catalytic activity">
    <reaction evidence="1">
        <text>ATP + protein L-histidine = ADP + protein N-phospho-L-histidine.</text>
        <dbReference type="EC" id="2.7.13.3"/>
    </reaction>
</comment>
<dbReference type="Gene3D" id="1.10.287.130">
    <property type="match status" value="1"/>
</dbReference>
<proteinExistence type="predicted"/>
<dbReference type="Pfam" id="PF02518">
    <property type="entry name" value="HATPase_c"/>
    <property type="match status" value="1"/>
</dbReference>
<dbReference type="CDD" id="cd00082">
    <property type="entry name" value="HisKA"/>
    <property type="match status" value="1"/>
</dbReference>
<keyword evidence="3" id="KW-0597">Phosphoprotein</keyword>
<accession>I2GNK0</accession>
<dbReference type="PROSITE" id="PS50109">
    <property type="entry name" value="HIS_KIN"/>
    <property type="match status" value="1"/>
</dbReference>
<dbReference type="InterPro" id="IPR005467">
    <property type="entry name" value="His_kinase_dom"/>
</dbReference>
<dbReference type="SUPFAM" id="SSF55785">
    <property type="entry name" value="PYP-like sensor domain (PAS domain)"/>
    <property type="match status" value="4"/>
</dbReference>
<evidence type="ECO:0000313" key="8">
    <source>
        <dbReference type="Proteomes" id="UP000009309"/>
    </source>
</evidence>
<dbReference type="OrthoDB" id="904853at2"/>